<feature type="compositionally biased region" description="Low complexity" evidence="2">
    <location>
        <begin position="454"/>
        <end position="465"/>
    </location>
</feature>
<accession>A0ABQ8G4T9</accession>
<name>A0ABQ8G4T9_9PEZI</name>
<feature type="region of interest" description="Disordered" evidence="2">
    <location>
        <begin position="106"/>
        <end position="135"/>
    </location>
</feature>
<feature type="region of interest" description="Disordered" evidence="2">
    <location>
        <begin position="454"/>
        <end position="515"/>
    </location>
</feature>
<keyword evidence="1" id="KW-0175">Coiled coil</keyword>
<organism evidence="3 4">
    <name type="scientific">Macrophomina phaseolina</name>
    <dbReference type="NCBI Taxonomy" id="35725"/>
    <lineage>
        <taxon>Eukaryota</taxon>
        <taxon>Fungi</taxon>
        <taxon>Dikarya</taxon>
        <taxon>Ascomycota</taxon>
        <taxon>Pezizomycotina</taxon>
        <taxon>Dothideomycetes</taxon>
        <taxon>Dothideomycetes incertae sedis</taxon>
        <taxon>Botryosphaeriales</taxon>
        <taxon>Botryosphaeriaceae</taxon>
        <taxon>Macrophomina</taxon>
    </lineage>
</organism>
<feature type="compositionally biased region" description="Basic and acidic residues" evidence="2">
    <location>
        <begin position="288"/>
        <end position="297"/>
    </location>
</feature>
<gene>
    <name evidence="3" type="ORF">B0J12DRAFT_628538</name>
</gene>
<feature type="region of interest" description="Disordered" evidence="2">
    <location>
        <begin position="1"/>
        <end position="60"/>
    </location>
</feature>
<dbReference type="EMBL" id="JAGTJR010000020">
    <property type="protein sequence ID" value="KAH7044645.1"/>
    <property type="molecule type" value="Genomic_DNA"/>
</dbReference>
<feature type="compositionally biased region" description="Polar residues" evidence="2">
    <location>
        <begin position="1"/>
        <end position="16"/>
    </location>
</feature>
<dbReference type="PANTHER" id="PTHR42041:SF1">
    <property type="entry name" value="DNA ENDONUCLEASE ACTIVATOR CTP1 C-TERMINAL DOMAIN-CONTAINING PROTEIN"/>
    <property type="match status" value="1"/>
</dbReference>
<feature type="region of interest" description="Disordered" evidence="2">
    <location>
        <begin position="558"/>
        <end position="629"/>
    </location>
</feature>
<feature type="coiled-coil region" evidence="1">
    <location>
        <begin position="309"/>
        <end position="336"/>
    </location>
</feature>
<comment type="caution">
    <text evidence="3">The sequence shown here is derived from an EMBL/GenBank/DDBJ whole genome shotgun (WGS) entry which is preliminary data.</text>
</comment>
<feature type="compositionally biased region" description="Basic and acidic residues" evidence="2">
    <location>
        <begin position="620"/>
        <end position="629"/>
    </location>
</feature>
<reference evidence="3 4" key="1">
    <citation type="journal article" date="2021" name="Nat. Commun.">
        <title>Genetic determinants of endophytism in the Arabidopsis root mycobiome.</title>
        <authorList>
            <person name="Mesny F."/>
            <person name="Miyauchi S."/>
            <person name="Thiergart T."/>
            <person name="Pickel B."/>
            <person name="Atanasova L."/>
            <person name="Karlsson M."/>
            <person name="Huettel B."/>
            <person name="Barry K.W."/>
            <person name="Haridas S."/>
            <person name="Chen C."/>
            <person name="Bauer D."/>
            <person name="Andreopoulos W."/>
            <person name="Pangilinan J."/>
            <person name="LaButti K."/>
            <person name="Riley R."/>
            <person name="Lipzen A."/>
            <person name="Clum A."/>
            <person name="Drula E."/>
            <person name="Henrissat B."/>
            <person name="Kohler A."/>
            <person name="Grigoriev I.V."/>
            <person name="Martin F.M."/>
            <person name="Hacquard S."/>
        </authorList>
    </citation>
    <scope>NUCLEOTIDE SEQUENCE [LARGE SCALE GENOMIC DNA]</scope>
    <source>
        <strain evidence="3 4">MPI-SDFR-AT-0080</strain>
    </source>
</reference>
<feature type="compositionally biased region" description="Polar residues" evidence="2">
    <location>
        <begin position="421"/>
        <end position="432"/>
    </location>
</feature>
<feature type="compositionally biased region" description="Basic and acidic residues" evidence="2">
    <location>
        <begin position="579"/>
        <end position="590"/>
    </location>
</feature>
<feature type="compositionally biased region" description="Basic and acidic residues" evidence="2">
    <location>
        <begin position="476"/>
        <end position="501"/>
    </location>
</feature>
<protein>
    <submittedName>
        <fullName evidence="3">Uncharacterized protein</fullName>
    </submittedName>
</protein>
<feature type="coiled-coil region" evidence="1">
    <location>
        <begin position="215"/>
        <end position="256"/>
    </location>
</feature>
<feature type="compositionally biased region" description="Polar residues" evidence="2">
    <location>
        <begin position="397"/>
        <end position="410"/>
    </location>
</feature>
<feature type="region of interest" description="Disordered" evidence="2">
    <location>
        <begin position="392"/>
        <end position="442"/>
    </location>
</feature>
<feature type="region of interest" description="Disordered" evidence="2">
    <location>
        <begin position="261"/>
        <end position="306"/>
    </location>
</feature>
<evidence type="ECO:0000313" key="3">
    <source>
        <dbReference type="EMBL" id="KAH7044645.1"/>
    </source>
</evidence>
<keyword evidence="4" id="KW-1185">Reference proteome</keyword>
<evidence type="ECO:0000313" key="4">
    <source>
        <dbReference type="Proteomes" id="UP000774617"/>
    </source>
</evidence>
<evidence type="ECO:0000256" key="2">
    <source>
        <dbReference type="SAM" id="MobiDB-lite"/>
    </source>
</evidence>
<dbReference type="PANTHER" id="PTHR42041">
    <property type="entry name" value="DNA ENDONUCLEASE ACTIVATOR CTP1 C-TERMINAL DOMAIN-CONTAINING PROTEIN"/>
    <property type="match status" value="1"/>
</dbReference>
<dbReference type="Proteomes" id="UP000774617">
    <property type="component" value="Unassembled WGS sequence"/>
</dbReference>
<proteinExistence type="predicted"/>
<sequence length="629" mass="70750">MDPQAATSPQHLPQSPTTTTTAAAHGSPLAALSPERLNNIRSPPKLSHHHARNSSDVHVRGVVARFEQLDVRDYKEIHRRDEAAVRRAEMAREMAELDARRLRDDKDGVEKEARRFRDEARRFKKDADESRERERKVAKRLEAMMEELHRAKETHSHAQGLYEKEIRKARKEAFKASSALVKMQEELKATRNSLRITQSGLESEKIKVAKREQEAFQAEYRLVGVQEELQKAKEQIKVVEEERDALKTSLKEEEVARIAAEGRIALPSSNPGEEDEFDSPKKSPSKLRRLESSDKENMIPSTPSRNTELKALHEDLAAERRRRERAEDTVEFMKMECQFQCCSCRMAELNGDNYIHDDTFEKEMAKIRESLPVAMTPPISEGDAMDVDAVSKRPDSLNVNRPATPPQSATMPDEQPEVFFSPTTGTFRSVPSPTKPEEKPQIDDTIMADAEVPAEPETAPADEPTAPAPSLPRTPAVERGRSTTAHDHYSRRDSHNDKCHEEEEPAFAQTPANHFHRTVTTTTTIPICFDSPKPAAHNHFHTISRSTFSRATTDSAFATPTAAEKRSASGGAGLNRTPSVKDRPFDREAALEQIQARRRRARSVAEGRATPRKQMVEGAGVRRDISAPM</sequence>
<evidence type="ECO:0000256" key="1">
    <source>
        <dbReference type="SAM" id="Coils"/>
    </source>
</evidence>